<dbReference type="PANTHER" id="PTHR43049:SF1">
    <property type="entry name" value="EARLY ENDOSOME ANTIGEN"/>
    <property type="match status" value="1"/>
</dbReference>
<proteinExistence type="predicted"/>
<evidence type="ECO:0000313" key="2">
    <source>
        <dbReference type="EMBL" id="JAD88840.1"/>
    </source>
</evidence>
<reference evidence="2" key="1">
    <citation type="submission" date="2014-09" db="EMBL/GenBank/DDBJ databases">
        <authorList>
            <person name="Magalhaes I.L.F."/>
            <person name="Oliveira U."/>
            <person name="Santos F.R."/>
            <person name="Vidigal T.H.D.A."/>
            <person name="Brescovit A.D."/>
            <person name="Santos A.J."/>
        </authorList>
    </citation>
    <scope>NUCLEOTIDE SEQUENCE</scope>
    <source>
        <tissue evidence="2">Shoot tissue taken approximately 20 cm above the soil surface</tissue>
    </source>
</reference>
<reference evidence="2" key="2">
    <citation type="journal article" date="2015" name="Data Brief">
        <title>Shoot transcriptome of the giant reed, Arundo donax.</title>
        <authorList>
            <person name="Barrero R.A."/>
            <person name="Guerrero F.D."/>
            <person name="Moolhuijzen P."/>
            <person name="Goolsby J.A."/>
            <person name="Tidwell J."/>
            <person name="Bellgard S.E."/>
            <person name="Bellgard M.I."/>
        </authorList>
    </citation>
    <scope>NUCLEOTIDE SEQUENCE</scope>
    <source>
        <tissue evidence="2">Shoot tissue taken approximately 20 cm above the soil surface</tissue>
    </source>
</reference>
<sequence length="183" mass="21528">MQEHANLLHEKDELEQQLLEVRKELDDAYHTIANQEEQASVREIKWDAFKKYSEDQLEIEQQRAAELELQVSALQQQLQEAEIHYKHKEDQISQREVQWEADQSHSLDEVEAQRQYAADLEKQIEALTQKLQLAEAQYKHKVNTILAAIFSSKKTISIHKIRKYLNSTMELYNLVVVILIDSC</sequence>
<evidence type="ECO:0000256" key="1">
    <source>
        <dbReference type="SAM" id="Coils"/>
    </source>
</evidence>
<protein>
    <submittedName>
        <fullName evidence="2">Uncharacterized protein</fullName>
    </submittedName>
</protein>
<organism evidence="2">
    <name type="scientific">Arundo donax</name>
    <name type="common">Giant reed</name>
    <name type="synonym">Donax arundinaceus</name>
    <dbReference type="NCBI Taxonomy" id="35708"/>
    <lineage>
        <taxon>Eukaryota</taxon>
        <taxon>Viridiplantae</taxon>
        <taxon>Streptophyta</taxon>
        <taxon>Embryophyta</taxon>
        <taxon>Tracheophyta</taxon>
        <taxon>Spermatophyta</taxon>
        <taxon>Magnoliopsida</taxon>
        <taxon>Liliopsida</taxon>
        <taxon>Poales</taxon>
        <taxon>Poaceae</taxon>
        <taxon>PACMAD clade</taxon>
        <taxon>Arundinoideae</taxon>
        <taxon>Arundineae</taxon>
        <taxon>Arundo</taxon>
    </lineage>
</organism>
<dbReference type="AlphaFoldDB" id="A0A0A9DT49"/>
<dbReference type="PANTHER" id="PTHR43049">
    <property type="entry name" value="EARLY ENDOSOME ANTIGEN"/>
    <property type="match status" value="1"/>
</dbReference>
<accession>A0A0A9DT49</accession>
<keyword evidence="1" id="KW-0175">Coiled coil</keyword>
<feature type="coiled-coil region" evidence="1">
    <location>
        <begin position="4"/>
        <end position="144"/>
    </location>
</feature>
<dbReference type="EMBL" id="GBRH01209055">
    <property type="protein sequence ID" value="JAD88840.1"/>
    <property type="molecule type" value="Transcribed_RNA"/>
</dbReference>
<name>A0A0A9DT49_ARUDO</name>